<dbReference type="EMBL" id="MU274917">
    <property type="protein sequence ID" value="KAI0087481.1"/>
    <property type="molecule type" value="Genomic_DNA"/>
</dbReference>
<gene>
    <name evidence="1" type="ORF">BDY19DRAFT_953961</name>
</gene>
<dbReference type="Proteomes" id="UP001055072">
    <property type="component" value="Unassembled WGS sequence"/>
</dbReference>
<name>A0ACB8TZQ7_9APHY</name>
<proteinExistence type="predicted"/>
<accession>A0ACB8TZQ7</accession>
<reference evidence="1" key="1">
    <citation type="journal article" date="2021" name="Environ. Microbiol.">
        <title>Gene family expansions and transcriptome signatures uncover fungal adaptations to wood decay.</title>
        <authorList>
            <person name="Hage H."/>
            <person name="Miyauchi S."/>
            <person name="Viragh M."/>
            <person name="Drula E."/>
            <person name="Min B."/>
            <person name="Chaduli D."/>
            <person name="Navarro D."/>
            <person name="Favel A."/>
            <person name="Norest M."/>
            <person name="Lesage-Meessen L."/>
            <person name="Balint B."/>
            <person name="Merenyi Z."/>
            <person name="de Eugenio L."/>
            <person name="Morin E."/>
            <person name="Martinez A.T."/>
            <person name="Baldrian P."/>
            <person name="Stursova M."/>
            <person name="Martinez M.J."/>
            <person name="Novotny C."/>
            <person name="Magnuson J.K."/>
            <person name="Spatafora J.W."/>
            <person name="Maurice S."/>
            <person name="Pangilinan J."/>
            <person name="Andreopoulos W."/>
            <person name="LaButti K."/>
            <person name="Hundley H."/>
            <person name="Na H."/>
            <person name="Kuo A."/>
            <person name="Barry K."/>
            <person name="Lipzen A."/>
            <person name="Henrissat B."/>
            <person name="Riley R."/>
            <person name="Ahrendt S."/>
            <person name="Nagy L.G."/>
            <person name="Grigoriev I.V."/>
            <person name="Martin F."/>
            <person name="Rosso M.N."/>
        </authorList>
    </citation>
    <scope>NUCLEOTIDE SEQUENCE</scope>
    <source>
        <strain evidence="1">CBS 384.51</strain>
    </source>
</reference>
<organism evidence="1 2">
    <name type="scientific">Irpex rosettiformis</name>
    <dbReference type="NCBI Taxonomy" id="378272"/>
    <lineage>
        <taxon>Eukaryota</taxon>
        <taxon>Fungi</taxon>
        <taxon>Dikarya</taxon>
        <taxon>Basidiomycota</taxon>
        <taxon>Agaricomycotina</taxon>
        <taxon>Agaricomycetes</taxon>
        <taxon>Polyporales</taxon>
        <taxon>Irpicaceae</taxon>
        <taxon>Irpex</taxon>
    </lineage>
</organism>
<keyword evidence="2" id="KW-1185">Reference proteome</keyword>
<protein>
    <submittedName>
        <fullName evidence="1">Uncharacterized protein</fullName>
    </submittedName>
</protein>
<sequence>MYVYCAPCNRDFRSKRALIQHYVKSYQHHYCQFCEDHFYNAKDLKEHNVNAMHARCNICMKEFQTGIGMYEHIRQAHPFCELCRRSFRSQNNLNMHLTTSPVHNARNYVCPGRDCGRSFVKYADLAAHLESATCPGGFTRRNLNAMVIGADTNNVITNPARLIGYGQETSQVVNTWATGNAWNGHNFECVLCHREFRLLSALNAHLNSPAHEQNIYRCPTQFNGCAGEYRTLSALLSHIERSECGVARFRSRLTIALDNVASGVRRLTIE</sequence>
<evidence type="ECO:0000313" key="2">
    <source>
        <dbReference type="Proteomes" id="UP001055072"/>
    </source>
</evidence>
<comment type="caution">
    <text evidence="1">The sequence shown here is derived from an EMBL/GenBank/DDBJ whole genome shotgun (WGS) entry which is preliminary data.</text>
</comment>
<evidence type="ECO:0000313" key="1">
    <source>
        <dbReference type="EMBL" id="KAI0087481.1"/>
    </source>
</evidence>